<protein>
    <submittedName>
        <fullName evidence="1">Uncharacterized protein</fullName>
    </submittedName>
</protein>
<reference evidence="1 2" key="1">
    <citation type="submission" date="2019-12" db="EMBL/GenBank/DDBJ databases">
        <title>Genomic-based taxomic classification of the family Erythrobacteraceae.</title>
        <authorList>
            <person name="Xu L."/>
        </authorList>
    </citation>
    <scope>NUCLEOTIDE SEQUENCE [LARGE SCALE GENOMIC DNA]</scope>
    <source>
        <strain evidence="1 2">M0322</strain>
    </source>
</reference>
<evidence type="ECO:0000313" key="1">
    <source>
        <dbReference type="EMBL" id="MXO72574.1"/>
    </source>
</evidence>
<evidence type="ECO:0000313" key="2">
    <source>
        <dbReference type="Proteomes" id="UP000466966"/>
    </source>
</evidence>
<proteinExistence type="predicted"/>
<dbReference type="EMBL" id="WTYV01000005">
    <property type="protein sequence ID" value="MXO72574.1"/>
    <property type="molecule type" value="Genomic_DNA"/>
</dbReference>
<dbReference type="OrthoDB" id="7473760at2"/>
<keyword evidence="2" id="KW-1185">Reference proteome</keyword>
<dbReference type="Proteomes" id="UP000466966">
    <property type="component" value="Unassembled WGS sequence"/>
</dbReference>
<gene>
    <name evidence="1" type="ORF">GRI99_13160</name>
</gene>
<dbReference type="AlphaFoldDB" id="A0A844Z1J9"/>
<name>A0A844Z1J9_9SPHN</name>
<comment type="caution">
    <text evidence="1">The sequence shown here is derived from an EMBL/GenBank/DDBJ whole genome shotgun (WGS) entry which is preliminary data.</text>
</comment>
<sequence>MGLRRRRSPGERLLEALADLAQGKATVLSHTESAWASVTFAGTRHRVVLEFRGAEGVEAGECFIAFLPEHEFTLPGQLVADAAVVEVDHQLEPPVLRVTTELLLLEEG</sequence>
<accession>A0A844Z1J9</accession>
<organism evidence="1 2">
    <name type="scientific">Alteraurantiacibacter buctensis</name>
    <dbReference type="NCBI Taxonomy" id="1503981"/>
    <lineage>
        <taxon>Bacteria</taxon>
        <taxon>Pseudomonadati</taxon>
        <taxon>Pseudomonadota</taxon>
        <taxon>Alphaproteobacteria</taxon>
        <taxon>Sphingomonadales</taxon>
        <taxon>Erythrobacteraceae</taxon>
        <taxon>Alteraurantiacibacter</taxon>
    </lineage>
</organism>